<evidence type="ECO:0000256" key="2">
    <source>
        <dbReference type="SAM" id="SignalP"/>
    </source>
</evidence>
<feature type="compositionally biased region" description="Low complexity" evidence="1">
    <location>
        <begin position="228"/>
        <end position="240"/>
    </location>
</feature>
<feature type="chain" id="PRO_5044746090" evidence="2">
    <location>
        <begin position="22"/>
        <end position="264"/>
    </location>
</feature>
<evidence type="ECO:0000256" key="1">
    <source>
        <dbReference type="SAM" id="MobiDB-lite"/>
    </source>
</evidence>
<protein>
    <submittedName>
        <fullName evidence="3">Uncharacterized protein</fullName>
    </submittedName>
</protein>
<feature type="region of interest" description="Disordered" evidence="1">
    <location>
        <begin position="211"/>
        <end position="264"/>
    </location>
</feature>
<evidence type="ECO:0000313" key="3">
    <source>
        <dbReference type="EMBL" id="KAL0821173.1"/>
    </source>
</evidence>
<feature type="signal peptide" evidence="2">
    <location>
        <begin position="1"/>
        <end position="21"/>
    </location>
</feature>
<dbReference type="Proteomes" id="UP001549921">
    <property type="component" value="Unassembled WGS sequence"/>
</dbReference>
<proteinExistence type="predicted"/>
<reference evidence="3 4" key="1">
    <citation type="submission" date="2024-06" db="EMBL/GenBank/DDBJ databases">
        <title>A chromosome-level genome assembly of beet webworm, Loxostege sticticalis.</title>
        <authorList>
            <person name="Zhang Y."/>
        </authorList>
    </citation>
    <scope>NUCLEOTIDE SEQUENCE [LARGE SCALE GENOMIC DNA]</scope>
    <source>
        <strain evidence="3">AQ028</strain>
        <tissue evidence="3">Male pupae</tissue>
    </source>
</reference>
<accession>A0ABD0SMW0</accession>
<evidence type="ECO:0000313" key="4">
    <source>
        <dbReference type="Proteomes" id="UP001549921"/>
    </source>
</evidence>
<dbReference type="EMBL" id="JBEDNZ010000018">
    <property type="protein sequence ID" value="KAL0821173.1"/>
    <property type="molecule type" value="Genomic_DNA"/>
</dbReference>
<feature type="compositionally biased region" description="Basic residues" evidence="1">
    <location>
        <begin position="212"/>
        <end position="222"/>
    </location>
</feature>
<gene>
    <name evidence="3" type="ORF">ABMA28_005792</name>
</gene>
<keyword evidence="2" id="KW-0732">Signal</keyword>
<sequence>MELMSSLLLCVLVALLPQTLGKSRDRRPPQLEVRFNNSLLIHQIKPHMLRKQLLLNINGPPLVNNVSELQSVFIDLACKRCHSCMERAMKAFKYHKHMINTRPSAEELQEDVLTNEIMYRTKRDIVPTDETMVSTADDKKTTKKTRNKKNKTNRAVVVTKYNIDGEVYALKVKETMNNEQNESKGASTCQVYSVKKSFPCDSAEGESLLTSAKRKANKRKAKKEQDKTSTTSTTQKTQTSVFRKREVDNSQVPENFMPSIEEMY</sequence>
<comment type="caution">
    <text evidence="3">The sequence shown here is derived from an EMBL/GenBank/DDBJ whole genome shotgun (WGS) entry which is preliminary data.</text>
</comment>
<dbReference type="AlphaFoldDB" id="A0ABD0SMW0"/>
<name>A0ABD0SMW0_LOXSC</name>
<organism evidence="3 4">
    <name type="scientific">Loxostege sticticalis</name>
    <name type="common">Beet webworm moth</name>
    <dbReference type="NCBI Taxonomy" id="481309"/>
    <lineage>
        <taxon>Eukaryota</taxon>
        <taxon>Metazoa</taxon>
        <taxon>Ecdysozoa</taxon>
        <taxon>Arthropoda</taxon>
        <taxon>Hexapoda</taxon>
        <taxon>Insecta</taxon>
        <taxon>Pterygota</taxon>
        <taxon>Neoptera</taxon>
        <taxon>Endopterygota</taxon>
        <taxon>Lepidoptera</taxon>
        <taxon>Glossata</taxon>
        <taxon>Ditrysia</taxon>
        <taxon>Pyraloidea</taxon>
        <taxon>Crambidae</taxon>
        <taxon>Pyraustinae</taxon>
        <taxon>Loxostege</taxon>
    </lineage>
</organism>